<keyword evidence="1" id="KW-0805">Transcription regulation</keyword>
<reference evidence="7 8" key="1">
    <citation type="journal article" date="2014" name="Appl. Environ. Microbiol.">
        <title>Insights into the Microbial Degradation of Rubber and Gutta-Percha by Analysis of the Complete Genome of Nocardia nova SH22a.</title>
        <authorList>
            <person name="Luo Q."/>
            <person name="Hiessl S."/>
            <person name="Poehlein A."/>
            <person name="Daniel R."/>
            <person name="Steinbuchel A."/>
        </authorList>
    </citation>
    <scope>NUCLEOTIDE SEQUENCE [LARGE SCALE GENOMIC DNA]</scope>
    <source>
        <strain evidence="7">SH22a</strain>
    </source>
</reference>
<dbReference type="KEGG" id="nno:NONO_c53200"/>
<dbReference type="InterPro" id="IPR036271">
    <property type="entry name" value="Tet_transcr_reg_TetR-rel_C_sf"/>
</dbReference>
<feature type="region of interest" description="Disordered" evidence="5">
    <location>
        <begin position="242"/>
        <end position="266"/>
    </location>
</feature>
<dbReference type="GO" id="GO:0000976">
    <property type="term" value="F:transcription cis-regulatory region binding"/>
    <property type="evidence" value="ECO:0007669"/>
    <property type="project" value="TreeGrafter"/>
</dbReference>
<dbReference type="OrthoDB" id="2570341at2"/>
<dbReference type="Gene3D" id="1.10.357.10">
    <property type="entry name" value="Tetracycline Repressor, domain 2"/>
    <property type="match status" value="1"/>
</dbReference>
<dbReference type="InterPro" id="IPR050109">
    <property type="entry name" value="HTH-type_TetR-like_transc_reg"/>
</dbReference>
<evidence type="ECO:0000256" key="3">
    <source>
        <dbReference type="ARBA" id="ARBA00023163"/>
    </source>
</evidence>
<dbReference type="eggNOG" id="COG1309">
    <property type="taxonomic scope" value="Bacteria"/>
</dbReference>
<evidence type="ECO:0000256" key="5">
    <source>
        <dbReference type="SAM" id="MobiDB-lite"/>
    </source>
</evidence>
<sequence length="266" mass="28813">MTQKSAADRARQVIALLWRRELPARPVPRGPKQTVAVDEVVRTAVDIADRDGYSAVSIRAVAAAMGLKPMSLYTYVPDKQALIIAMADLVSDDETPIDSAAPLRDRMAAIARGVRAEVLAHPWLLEVPPWRLDLGPGRLRRYERQLAALADAGLSDVEMDRVIAVLSDFASGNARTAVAARRRNSEMSDARWWEIHGPALTEAMAGQDFPLSERVGTAVGELYQAPGDPDGAFEYGLSRLIDGLTGRDPESCGQRNGRPPKGPPVG</sequence>
<accession>W5TL61</accession>
<evidence type="ECO:0000256" key="1">
    <source>
        <dbReference type="ARBA" id="ARBA00023015"/>
    </source>
</evidence>
<dbReference type="SUPFAM" id="SSF46689">
    <property type="entry name" value="Homeodomain-like"/>
    <property type="match status" value="1"/>
</dbReference>
<dbReference type="PANTHER" id="PTHR30055:SF151">
    <property type="entry name" value="TRANSCRIPTIONAL REGULATORY PROTEIN"/>
    <property type="match status" value="1"/>
</dbReference>
<dbReference type="SUPFAM" id="SSF48498">
    <property type="entry name" value="Tetracyclin repressor-like, C-terminal domain"/>
    <property type="match status" value="1"/>
</dbReference>
<dbReference type="EMBL" id="CP006850">
    <property type="protein sequence ID" value="AHH20100.1"/>
    <property type="molecule type" value="Genomic_DNA"/>
</dbReference>
<evidence type="ECO:0000256" key="2">
    <source>
        <dbReference type="ARBA" id="ARBA00023125"/>
    </source>
</evidence>
<keyword evidence="3" id="KW-0804">Transcription</keyword>
<feature type="domain" description="HTH tetR-type" evidence="6">
    <location>
        <begin position="34"/>
        <end position="94"/>
    </location>
</feature>
<evidence type="ECO:0000313" key="7">
    <source>
        <dbReference type="EMBL" id="AHH20100.1"/>
    </source>
</evidence>
<dbReference type="AlphaFoldDB" id="W5TL61"/>
<dbReference type="HOGENOM" id="CLU_069543_0_1_11"/>
<dbReference type="Proteomes" id="UP000019150">
    <property type="component" value="Chromosome"/>
</dbReference>
<organism evidence="7 8">
    <name type="scientific">Nocardia nova SH22a</name>
    <dbReference type="NCBI Taxonomy" id="1415166"/>
    <lineage>
        <taxon>Bacteria</taxon>
        <taxon>Bacillati</taxon>
        <taxon>Actinomycetota</taxon>
        <taxon>Actinomycetes</taxon>
        <taxon>Mycobacteriales</taxon>
        <taxon>Nocardiaceae</taxon>
        <taxon>Nocardia</taxon>
    </lineage>
</organism>
<evidence type="ECO:0000256" key="4">
    <source>
        <dbReference type="PROSITE-ProRule" id="PRU00335"/>
    </source>
</evidence>
<dbReference type="Gene3D" id="1.10.10.60">
    <property type="entry name" value="Homeodomain-like"/>
    <property type="match status" value="1"/>
</dbReference>
<dbReference type="RefSeq" id="WP_025351481.1">
    <property type="nucleotide sequence ID" value="NZ_CP006850.1"/>
</dbReference>
<dbReference type="STRING" id="1415166.NONO_c53200"/>
<keyword evidence="2 4" id="KW-0238">DNA-binding</keyword>
<dbReference type="Pfam" id="PF00440">
    <property type="entry name" value="TetR_N"/>
    <property type="match status" value="1"/>
</dbReference>
<dbReference type="InterPro" id="IPR004111">
    <property type="entry name" value="Repressor_TetR_C"/>
</dbReference>
<name>W5TL61_9NOCA</name>
<dbReference type="Pfam" id="PF02909">
    <property type="entry name" value="TetR_C_1"/>
    <property type="match status" value="1"/>
</dbReference>
<dbReference type="PATRIC" id="fig|1415166.3.peg.5484"/>
<gene>
    <name evidence="7" type="ORF">NONO_c53200</name>
</gene>
<dbReference type="InterPro" id="IPR001647">
    <property type="entry name" value="HTH_TetR"/>
</dbReference>
<dbReference type="InterPro" id="IPR009057">
    <property type="entry name" value="Homeodomain-like_sf"/>
</dbReference>
<evidence type="ECO:0000259" key="6">
    <source>
        <dbReference type="PROSITE" id="PS50977"/>
    </source>
</evidence>
<feature type="DNA-binding region" description="H-T-H motif" evidence="4">
    <location>
        <begin position="57"/>
        <end position="76"/>
    </location>
</feature>
<evidence type="ECO:0000313" key="8">
    <source>
        <dbReference type="Proteomes" id="UP000019150"/>
    </source>
</evidence>
<dbReference type="GO" id="GO:0003700">
    <property type="term" value="F:DNA-binding transcription factor activity"/>
    <property type="evidence" value="ECO:0007669"/>
    <property type="project" value="TreeGrafter"/>
</dbReference>
<keyword evidence="8" id="KW-1185">Reference proteome</keyword>
<proteinExistence type="predicted"/>
<dbReference type="PROSITE" id="PS50977">
    <property type="entry name" value="HTH_TETR_2"/>
    <property type="match status" value="1"/>
</dbReference>
<dbReference type="PANTHER" id="PTHR30055">
    <property type="entry name" value="HTH-TYPE TRANSCRIPTIONAL REGULATOR RUTR"/>
    <property type="match status" value="1"/>
</dbReference>
<protein>
    <submittedName>
        <fullName evidence="7">Putative transcriptional regulator, TetR family</fullName>
    </submittedName>
</protein>
<dbReference type="GO" id="GO:0045892">
    <property type="term" value="P:negative regulation of DNA-templated transcription"/>
    <property type="evidence" value="ECO:0007669"/>
    <property type="project" value="InterPro"/>
</dbReference>